<accession>A0A6V7U932</accession>
<feature type="transmembrane region" description="Helical" evidence="1">
    <location>
        <begin position="634"/>
        <end position="655"/>
    </location>
</feature>
<reference evidence="4 5" key="1">
    <citation type="submission" date="2020-08" db="EMBL/GenBank/DDBJ databases">
        <authorList>
            <person name="Koutsovoulos G."/>
            <person name="Danchin GJ E."/>
        </authorList>
    </citation>
    <scope>NUCLEOTIDE SEQUENCE [LARGE SCALE GENOMIC DNA]</scope>
</reference>
<evidence type="ECO:0000259" key="3">
    <source>
        <dbReference type="Pfam" id="PF01434"/>
    </source>
</evidence>
<dbReference type="SUPFAM" id="SSF140990">
    <property type="entry name" value="FtsH protease domain-like"/>
    <property type="match status" value="1"/>
</dbReference>
<feature type="domain" description="Peptidase M41" evidence="3">
    <location>
        <begin position="442"/>
        <end position="609"/>
    </location>
</feature>
<feature type="transmembrane region" description="Helical" evidence="1">
    <location>
        <begin position="740"/>
        <end position="760"/>
    </location>
</feature>
<gene>
    <name evidence="4" type="ORF">MENT_LOCUS9932</name>
</gene>
<dbReference type="InterPro" id="IPR000642">
    <property type="entry name" value="Peptidase_M41"/>
</dbReference>
<evidence type="ECO:0000256" key="1">
    <source>
        <dbReference type="SAM" id="Phobius"/>
    </source>
</evidence>
<dbReference type="Gene3D" id="1.20.58.760">
    <property type="entry name" value="Peptidase M41"/>
    <property type="match status" value="1"/>
</dbReference>
<dbReference type="EMBL" id="CAJEWN010000045">
    <property type="protein sequence ID" value="CAD2150161.1"/>
    <property type="molecule type" value="Genomic_DNA"/>
</dbReference>
<evidence type="ECO:0000313" key="5">
    <source>
        <dbReference type="Proteomes" id="UP000580250"/>
    </source>
</evidence>
<feature type="transmembrane region" description="Helical" evidence="1">
    <location>
        <begin position="710"/>
        <end position="728"/>
    </location>
</feature>
<sequence>MLLFKHGRNRSVAFGMLMELLLLALIHQVAGDVPPEPSEPLPVAVVPSAGNTVGFGRHTKSGEKVKLSSDDWSAAASTDDLKAYKEAGALNPCYDIEYEKETGNIIVKYRKDGLIKYDGCMVDLLTKYTTSVSFIIGIKNSNGLEHCLDEPDKYAANCGWFSCDWPYDYLKSSHANTLPFIYSRTVAEFQLMRNYEPASGDGCPASCSGNVFCRKWTGLAAGFGKYLGKVVRTVVGIGDPGGSSCGLATATAGNDANYKITVDNGNMHWFKSEGCTWEEGAFPRDTRCVNKNSMAQELGEKITWEIESPQPDSDFKQLFTFALLPNTATKAHSSEVYKIYGDGLGGPSCDEIYVKFPGNSFKLLVPAKKGGGLGIVIVIVLIVAVVSGVLVFFFVIKKSTAQNQSISIKFTTTNDQKGMFQTIFNPCSFDTNRDDNPPEFEHQYRLRIAYHEAAHAVVSWHLPDDLRVKNITIVRTKQYYGKTEYHDSSSPFYLKNVRLARMTSMLAGRAVEQEYFNSPSDGSAKDIEIVNDMAREYVLHYGFEHELGFISYKNVRSESSNALMEETMRNITKRCFQHACELVKAHIDVIHNIVTVLMEEKTLEGPRLYKLLGVRPVETASEGLKTNSSKTGRVINKAASTLYLIFWLLFAMMLIQPTFGKSIISKSSIYWPCECSQQYLINECFTKNNKNLDSKTNYALSIYSAHLNSTISFAELLRCVISCLRFLLYRYSCKSNWCFSRCRISFSWPFWFFLILFLYIF</sequence>
<dbReference type="PANTHER" id="PTHR23076">
    <property type="entry name" value="METALLOPROTEASE M41 FTSH"/>
    <property type="match status" value="1"/>
</dbReference>
<organism evidence="4 5">
    <name type="scientific">Meloidogyne enterolobii</name>
    <name type="common">Root-knot nematode worm</name>
    <name type="synonym">Meloidogyne mayaguensis</name>
    <dbReference type="NCBI Taxonomy" id="390850"/>
    <lineage>
        <taxon>Eukaryota</taxon>
        <taxon>Metazoa</taxon>
        <taxon>Ecdysozoa</taxon>
        <taxon>Nematoda</taxon>
        <taxon>Chromadorea</taxon>
        <taxon>Rhabditida</taxon>
        <taxon>Tylenchina</taxon>
        <taxon>Tylenchomorpha</taxon>
        <taxon>Tylenchoidea</taxon>
        <taxon>Meloidogynidae</taxon>
        <taxon>Meloidogyninae</taxon>
        <taxon>Meloidogyne</taxon>
    </lineage>
</organism>
<dbReference type="AlphaFoldDB" id="A0A6V7U932"/>
<dbReference type="GO" id="GO:0004176">
    <property type="term" value="F:ATP-dependent peptidase activity"/>
    <property type="evidence" value="ECO:0007669"/>
    <property type="project" value="InterPro"/>
</dbReference>
<protein>
    <recommendedName>
        <fullName evidence="3">Peptidase M41 domain-containing protein</fullName>
    </recommendedName>
</protein>
<keyword evidence="1" id="KW-0472">Membrane</keyword>
<keyword evidence="2" id="KW-0732">Signal</keyword>
<evidence type="ECO:0000313" key="4">
    <source>
        <dbReference type="EMBL" id="CAD2150161.1"/>
    </source>
</evidence>
<dbReference type="Proteomes" id="UP000580250">
    <property type="component" value="Unassembled WGS sequence"/>
</dbReference>
<keyword evidence="1" id="KW-1133">Transmembrane helix</keyword>
<dbReference type="PANTHER" id="PTHR23076:SF110">
    <property type="entry name" value="INACTIVE ATP-DEPENDENT ZINC METALLOPROTEASE FTSHI 3, CHLOROPLASTIC-RELATED"/>
    <property type="match status" value="1"/>
</dbReference>
<feature type="chain" id="PRO_5028466155" description="Peptidase M41 domain-containing protein" evidence="2">
    <location>
        <begin position="32"/>
        <end position="761"/>
    </location>
</feature>
<keyword evidence="1" id="KW-0812">Transmembrane</keyword>
<dbReference type="GO" id="GO:0005524">
    <property type="term" value="F:ATP binding"/>
    <property type="evidence" value="ECO:0007669"/>
    <property type="project" value="InterPro"/>
</dbReference>
<proteinExistence type="predicted"/>
<dbReference type="GO" id="GO:0004222">
    <property type="term" value="F:metalloendopeptidase activity"/>
    <property type="evidence" value="ECO:0007669"/>
    <property type="project" value="InterPro"/>
</dbReference>
<dbReference type="GO" id="GO:0006508">
    <property type="term" value="P:proteolysis"/>
    <property type="evidence" value="ECO:0007669"/>
    <property type="project" value="InterPro"/>
</dbReference>
<comment type="caution">
    <text evidence="4">The sequence shown here is derived from an EMBL/GenBank/DDBJ whole genome shotgun (WGS) entry which is preliminary data.</text>
</comment>
<feature type="signal peptide" evidence="2">
    <location>
        <begin position="1"/>
        <end position="31"/>
    </location>
</feature>
<evidence type="ECO:0000256" key="2">
    <source>
        <dbReference type="SAM" id="SignalP"/>
    </source>
</evidence>
<feature type="transmembrane region" description="Helical" evidence="1">
    <location>
        <begin position="372"/>
        <end position="396"/>
    </location>
</feature>
<dbReference type="InterPro" id="IPR037219">
    <property type="entry name" value="Peptidase_M41-like"/>
</dbReference>
<dbReference type="Pfam" id="PF01434">
    <property type="entry name" value="Peptidase_M41"/>
    <property type="match status" value="1"/>
</dbReference>
<name>A0A6V7U932_MELEN</name>